<feature type="domain" description="Tyrosine specific protein phosphatases" evidence="1">
    <location>
        <begin position="136"/>
        <end position="160"/>
    </location>
</feature>
<gene>
    <name evidence="2" type="ORF">AUR04nite_18440</name>
</gene>
<dbReference type="OrthoDB" id="1188001at2"/>
<evidence type="ECO:0000313" key="3">
    <source>
        <dbReference type="Proteomes" id="UP000316612"/>
    </source>
</evidence>
<dbReference type="SUPFAM" id="SSF52799">
    <property type="entry name" value="(Phosphotyrosine protein) phosphatases II"/>
    <property type="match status" value="1"/>
</dbReference>
<dbReference type="InterPro" id="IPR026893">
    <property type="entry name" value="Tyr/Ser_Pase_IphP-type"/>
</dbReference>
<dbReference type="PROSITE" id="PS00383">
    <property type="entry name" value="TYR_PHOSPHATASE_1"/>
    <property type="match status" value="1"/>
</dbReference>
<dbReference type="EMBL" id="BJNY01000009">
    <property type="protein sequence ID" value="GED06312.1"/>
    <property type="molecule type" value="Genomic_DNA"/>
</dbReference>
<dbReference type="Proteomes" id="UP000316612">
    <property type="component" value="Unassembled WGS sequence"/>
</dbReference>
<reference evidence="2 3" key="1">
    <citation type="submission" date="2019-06" db="EMBL/GenBank/DDBJ databases">
        <title>Whole genome shotgun sequence of Glutamicibacter uratoxydans NBRC 15515.</title>
        <authorList>
            <person name="Hosoyama A."/>
            <person name="Uohara A."/>
            <person name="Ohji S."/>
            <person name="Ichikawa N."/>
        </authorList>
    </citation>
    <scope>NUCLEOTIDE SEQUENCE [LARGE SCALE GENOMIC DNA]</scope>
    <source>
        <strain evidence="2 3">NBRC 15515</strain>
    </source>
</reference>
<dbReference type="PROSITE" id="PS50056">
    <property type="entry name" value="TYR_PHOSPHATASE_2"/>
    <property type="match status" value="1"/>
</dbReference>
<dbReference type="InterPro" id="IPR000387">
    <property type="entry name" value="Tyr_Pase_dom"/>
</dbReference>
<dbReference type="RefSeq" id="WP_141364237.1">
    <property type="nucleotide sequence ID" value="NZ_BAAAJL010000011.1"/>
</dbReference>
<evidence type="ECO:0000313" key="2">
    <source>
        <dbReference type="EMBL" id="GED06312.1"/>
    </source>
</evidence>
<dbReference type="Pfam" id="PF13350">
    <property type="entry name" value="Y_phosphatase3"/>
    <property type="match status" value="1"/>
</dbReference>
<dbReference type="InterPro" id="IPR029021">
    <property type="entry name" value="Prot-tyrosine_phosphatase-like"/>
</dbReference>
<name>A0A4Y4DLV8_GLUUR</name>
<evidence type="ECO:0000259" key="1">
    <source>
        <dbReference type="PROSITE" id="PS50056"/>
    </source>
</evidence>
<dbReference type="InterPro" id="IPR016130">
    <property type="entry name" value="Tyr_Pase_AS"/>
</dbReference>
<proteinExistence type="predicted"/>
<sequence>MTEQRILQWDGYPNARDFGSLPTKLSSSGETVLGRIARGPRRERMTASGWDEADAWGLRSIVDLRCHYEVGKQDGDPVTASERLAKYRIIGSPVEDHADEEFRRLCFPILDSPEYWVHHWRLQPELLRNAFSAIAGAAPGVLVHCSAGRDRTGMISALLLGHAGVPPESVADDYAASVRAMAGVDSHSPTADSQSAWKPQRIDAWLVDKLPIVRQAARNASEILTSLKVSAAVQEALRAKLLDQ</sequence>
<comment type="caution">
    <text evidence="2">The sequence shown here is derived from an EMBL/GenBank/DDBJ whole genome shotgun (WGS) entry which is preliminary data.</text>
</comment>
<dbReference type="AlphaFoldDB" id="A0A4Y4DLV8"/>
<keyword evidence="3" id="KW-1185">Reference proteome</keyword>
<accession>A0A4Y4DLV8</accession>
<dbReference type="GO" id="GO:0004721">
    <property type="term" value="F:phosphoprotein phosphatase activity"/>
    <property type="evidence" value="ECO:0007669"/>
    <property type="project" value="InterPro"/>
</dbReference>
<dbReference type="Gene3D" id="3.90.190.10">
    <property type="entry name" value="Protein tyrosine phosphatase superfamily"/>
    <property type="match status" value="1"/>
</dbReference>
<protein>
    <submittedName>
        <fullName evidence="2">Protein-tyrosine-phosphatase</fullName>
    </submittedName>
</protein>
<organism evidence="2 3">
    <name type="scientific">Glutamicibacter uratoxydans</name>
    <name type="common">Arthrobacter uratoxydans</name>
    <dbReference type="NCBI Taxonomy" id="43667"/>
    <lineage>
        <taxon>Bacteria</taxon>
        <taxon>Bacillati</taxon>
        <taxon>Actinomycetota</taxon>
        <taxon>Actinomycetes</taxon>
        <taxon>Micrococcales</taxon>
        <taxon>Micrococcaceae</taxon>
        <taxon>Glutamicibacter</taxon>
    </lineage>
</organism>